<dbReference type="Gene3D" id="1.10.10.1330">
    <property type="entry name" value="RNA polymerase sigma-54 factor, core-binding domain"/>
    <property type="match status" value="1"/>
</dbReference>
<keyword evidence="6" id="KW-0731">Sigma factor</keyword>
<evidence type="ECO:0000256" key="6">
    <source>
        <dbReference type="ARBA" id="ARBA00023082"/>
    </source>
</evidence>
<reference evidence="12" key="1">
    <citation type="submission" date="2016-10" db="EMBL/GenBank/DDBJ databases">
        <title>Sequence of Gallionella enrichment culture.</title>
        <authorList>
            <person name="Poehlein A."/>
            <person name="Muehling M."/>
            <person name="Daniel R."/>
        </authorList>
    </citation>
    <scope>NUCLEOTIDE SEQUENCE</scope>
</reference>
<keyword evidence="4" id="KW-0548">Nucleotidyltransferase</keyword>
<dbReference type="PROSITE" id="PS00717">
    <property type="entry name" value="SIGMA54_1"/>
    <property type="match status" value="1"/>
</dbReference>
<protein>
    <submittedName>
        <fullName evidence="12">RNA polymerase sigma-54 factor</fullName>
    </submittedName>
</protein>
<dbReference type="GO" id="GO:0006352">
    <property type="term" value="P:DNA-templated transcription initiation"/>
    <property type="evidence" value="ECO:0007669"/>
    <property type="project" value="InterPro"/>
</dbReference>
<feature type="domain" description="RNA polymerase sigma factor 54 DNA-binding" evidence="10">
    <location>
        <begin position="321"/>
        <end position="477"/>
    </location>
</feature>
<dbReference type="Pfam" id="PF04552">
    <property type="entry name" value="Sigma54_DBD"/>
    <property type="match status" value="1"/>
</dbReference>
<name>A0A1J5T7H7_9ZZZZ</name>
<dbReference type="Gene3D" id="1.10.10.60">
    <property type="entry name" value="Homeodomain-like"/>
    <property type="match status" value="1"/>
</dbReference>
<accession>A0A1J5T7H7</accession>
<feature type="region of interest" description="Disordered" evidence="9">
    <location>
        <begin position="42"/>
        <end position="119"/>
    </location>
</feature>
<evidence type="ECO:0000256" key="4">
    <source>
        <dbReference type="ARBA" id="ARBA00022695"/>
    </source>
</evidence>
<keyword evidence="7" id="KW-0238">DNA-binding</keyword>
<sequence length="479" mass="53912">MKHSLQLRQSQQLMLTPQLQQAIKLLQLSTLEINQETARLLDENPFLEREDDSTNQTYSGNSSTDTPAPSSNAETGSAPAETESRKDDGNEWPEPTFSSSSSSSGPDDEDDGYSEVAAEKPSMREHLLWELNMSQMNPRDKKIVGLLIDALDENAYLSQPLEEIFELLPPELDISLDDLETALVQLQYLDAPGIGARNLSECLALQLRAMPEDIPGRDLALSVVSNHLDLLAARDFSKLKKALRCDDDALRCAQDLIVHLQPKPGSAFEHRAADYVVPDVLVERHGGIWRARLNPEAMPRLRINQVYANILQQRNEKNAQEMAGQLQEARWFIKNLQQRFETILRVSQAIVERQRQFFEHGDIAMRPLVLREIAEQLELHESTISRVTTQKFMLTPRGIYEFKYFFGSGLATEAGGACSSTAIRALIKQLVSEEDGKHPLTDSRMSEILAQQGILVARRTVAKYREGMNILPVNLRKSL</sequence>
<evidence type="ECO:0000259" key="10">
    <source>
        <dbReference type="Pfam" id="PF04552"/>
    </source>
</evidence>
<dbReference type="PANTHER" id="PTHR32248:SF4">
    <property type="entry name" value="RNA POLYMERASE SIGMA-54 FACTOR"/>
    <property type="match status" value="1"/>
</dbReference>
<dbReference type="GO" id="GO:0016987">
    <property type="term" value="F:sigma factor activity"/>
    <property type="evidence" value="ECO:0007669"/>
    <property type="project" value="UniProtKB-KW"/>
</dbReference>
<dbReference type="NCBIfam" id="TIGR02395">
    <property type="entry name" value="rpoN_sigma"/>
    <property type="match status" value="1"/>
</dbReference>
<dbReference type="NCBIfam" id="NF004598">
    <property type="entry name" value="PRK05932.1-5"/>
    <property type="match status" value="1"/>
</dbReference>
<comment type="similarity">
    <text evidence="1">Belongs to the sigma-54 factor family.</text>
</comment>
<dbReference type="EMBL" id="MLJW01000008">
    <property type="protein sequence ID" value="OIR16075.1"/>
    <property type="molecule type" value="Genomic_DNA"/>
</dbReference>
<dbReference type="InterPro" id="IPR007634">
    <property type="entry name" value="RNA_pol_sigma_54_DNA-bd"/>
</dbReference>
<proteinExistence type="inferred from homology"/>
<keyword evidence="2" id="KW-0240">DNA-directed RNA polymerase</keyword>
<dbReference type="GO" id="GO:0016779">
    <property type="term" value="F:nucleotidyltransferase activity"/>
    <property type="evidence" value="ECO:0007669"/>
    <property type="project" value="UniProtKB-KW"/>
</dbReference>
<dbReference type="PRINTS" id="PR00045">
    <property type="entry name" value="SIGMA54FCT"/>
</dbReference>
<dbReference type="InterPro" id="IPR007046">
    <property type="entry name" value="RNA_pol_sigma_54_core-bd"/>
</dbReference>
<gene>
    <name evidence="12" type="primary">rpoN_1</name>
    <name evidence="12" type="ORF">GALL_35800</name>
</gene>
<dbReference type="InterPro" id="IPR038709">
    <property type="entry name" value="RpoN_core-bd_sf"/>
</dbReference>
<feature type="domain" description="RNA polymerase sigma factor 54 core-binding" evidence="11">
    <location>
        <begin position="113"/>
        <end position="307"/>
    </location>
</feature>
<evidence type="ECO:0000256" key="1">
    <source>
        <dbReference type="ARBA" id="ARBA00008798"/>
    </source>
</evidence>
<dbReference type="GO" id="GO:0000428">
    <property type="term" value="C:DNA-directed RNA polymerase complex"/>
    <property type="evidence" value="ECO:0007669"/>
    <property type="project" value="UniProtKB-KW"/>
</dbReference>
<keyword evidence="3" id="KW-0808">Transferase</keyword>
<feature type="compositionally biased region" description="Polar residues" evidence="9">
    <location>
        <begin position="54"/>
        <end position="75"/>
    </location>
</feature>
<dbReference type="PROSITE" id="PS50044">
    <property type="entry name" value="SIGMA54_3"/>
    <property type="match status" value="1"/>
</dbReference>
<keyword evidence="5" id="KW-0805">Transcription regulation</keyword>
<dbReference type="GO" id="GO:0001216">
    <property type="term" value="F:DNA-binding transcription activator activity"/>
    <property type="evidence" value="ECO:0007669"/>
    <property type="project" value="InterPro"/>
</dbReference>
<dbReference type="Pfam" id="PF04963">
    <property type="entry name" value="Sigma54_CBD"/>
    <property type="match status" value="1"/>
</dbReference>
<organism evidence="12">
    <name type="scientific">mine drainage metagenome</name>
    <dbReference type="NCBI Taxonomy" id="410659"/>
    <lineage>
        <taxon>unclassified sequences</taxon>
        <taxon>metagenomes</taxon>
        <taxon>ecological metagenomes</taxon>
    </lineage>
</organism>
<evidence type="ECO:0000256" key="9">
    <source>
        <dbReference type="SAM" id="MobiDB-lite"/>
    </source>
</evidence>
<evidence type="ECO:0000313" key="12">
    <source>
        <dbReference type="EMBL" id="OIR16075.1"/>
    </source>
</evidence>
<evidence type="ECO:0000256" key="7">
    <source>
        <dbReference type="ARBA" id="ARBA00023125"/>
    </source>
</evidence>
<evidence type="ECO:0000256" key="5">
    <source>
        <dbReference type="ARBA" id="ARBA00023015"/>
    </source>
</evidence>
<evidence type="ECO:0000256" key="3">
    <source>
        <dbReference type="ARBA" id="ARBA00022679"/>
    </source>
</evidence>
<dbReference type="InterPro" id="IPR000394">
    <property type="entry name" value="RNA_pol_sigma_54"/>
</dbReference>
<dbReference type="Pfam" id="PF00309">
    <property type="entry name" value="Sigma54_AID"/>
    <property type="match status" value="1"/>
</dbReference>
<evidence type="ECO:0000259" key="11">
    <source>
        <dbReference type="Pfam" id="PF04963"/>
    </source>
</evidence>
<dbReference type="GO" id="GO:0003677">
    <property type="term" value="F:DNA binding"/>
    <property type="evidence" value="ECO:0007669"/>
    <property type="project" value="UniProtKB-KW"/>
</dbReference>
<dbReference type="AlphaFoldDB" id="A0A1J5T7H7"/>
<comment type="caution">
    <text evidence="12">The sequence shown here is derived from an EMBL/GenBank/DDBJ whole genome shotgun (WGS) entry which is preliminary data.</text>
</comment>
<dbReference type="NCBIfam" id="NF004595">
    <property type="entry name" value="PRK05932.1-2"/>
    <property type="match status" value="1"/>
</dbReference>
<keyword evidence="8" id="KW-0804">Transcription</keyword>
<dbReference type="PIRSF" id="PIRSF000774">
    <property type="entry name" value="RpoN"/>
    <property type="match status" value="1"/>
</dbReference>
<evidence type="ECO:0000256" key="8">
    <source>
        <dbReference type="ARBA" id="ARBA00023163"/>
    </source>
</evidence>
<dbReference type="PANTHER" id="PTHR32248">
    <property type="entry name" value="RNA POLYMERASE SIGMA-54 FACTOR"/>
    <property type="match status" value="1"/>
</dbReference>
<evidence type="ECO:0000256" key="2">
    <source>
        <dbReference type="ARBA" id="ARBA00022478"/>
    </source>
</evidence>
<dbReference type="PROSITE" id="PS00718">
    <property type="entry name" value="SIGMA54_2"/>
    <property type="match status" value="1"/>
</dbReference>
<dbReference type="NCBIfam" id="NF009118">
    <property type="entry name" value="PRK12469.1"/>
    <property type="match status" value="1"/>
</dbReference>